<organism evidence="1 2">
    <name type="scientific">Brachyspira pilosicoli WesB</name>
    <dbReference type="NCBI Taxonomy" id="1161918"/>
    <lineage>
        <taxon>Bacteria</taxon>
        <taxon>Pseudomonadati</taxon>
        <taxon>Spirochaetota</taxon>
        <taxon>Spirochaetia</taxon>
        <taxon>Brachyspirales</taxon>
        <taxon>Brachyspiraceae</taxon>
        <taxon>Brachyspira</taxon>
    </lineage>
</organism>
<evidence type="ECO:0000313" key="2">
    <source>
        <dbReference type="Proteomes" id="UP000003759"/>
    </source>
</evidence>
<reference evidence="1 2" key="1">
    <citation type="journal article" date="2012" name="BMC Genomics">
        <title>Comparative genomics of Brachyspira pilosicoli strains: genome rearrangements, reductions and correlation of genetic compliment with phenotypic diversity.</title>
        <authorList>
            <person name="Mappley L.J."/>
            <person name="Black M.L."/>
            <person name="Abuoun M."/>
            <person name="Darby A.C."/>
            <person name="Woodward M.J."/>
            <person name="Parkhill J."/>
            <person name="Turner A.K."/>
            <person name="Bellgard M.I."/>
            <person name="La T."/>
            <person name="Phillips N.D."/>
            <person name="La Ragione R.M."/>
            <person name="Hampson D.J."/>
        </authorList>
    </citation>
    <scope>NUCLEOTIDE SEQUENCE [LARGE SCALE GENOMIC DNA]</scope>
    <source>
        <strain evidence="1">WesB</strain>
    </source>
</reference>
<accession>K0JN28</accession>
<evidence type="ECO:0000313" key="1">
    <source>
        <dbReference type="EMBL" id="CCG57991.1"/>
    </source>
</evidence>
<dbReference type="AlphaFoldDB" id="K0JN28"/>
<proteinExistence type="predicted"/>
<dbReference type="Proteomes" id="UP000003759">
    <property type="component" value="Chromosome"/>
</dbReference>
<sequence>MYNAVHSFGNYPMGVRRTNTATGEDKTEWENDAINKLQDLMSQGGGIYVDGEGELYNITPPDTSNMSMSLKDIFDITMRTASLGQITAGIDGGGSRNLTQSMDAMTDSFILATIKSACIDISETMIKSLCDLNFKKDYRLGKLKEYPRFIVKDKTEIIEEVKERADKIVKETGALPTSPTPAITKPTIMNKDNTNKHNTNKHNTKTVKKEIVKQGILTDIVEQEGYETTFKLVKREPNDIEKQIIYNVKSLDDVLFQSKEELSNVLGTALKPKIKEALEKIAKNPKANLNVWGIFDKKRFAENIHNELEHIVRTLALEEAKYIEASFNLGNTTFEDVLGESMDDFVNKAVKSYLKSDAVKNIETNLIQNATQYVREYATKVSNGFGINSKDLRMEGLRRALADVDDLKGVEFDKLAEMEVMKTFTSLSEHENKQAMKKAKNKNYVLMRSGILEGQCEHCSKRMGDIYYLTEDGENFINDRGEHAVFPDPHCVGMEYGNTCRCFGLLTPKGILGETVE</sequence>
<dbReference type="KEGG" id="bpw:WESB_2529"/>
<dbReference type="HOGENOM" id="CLU_526470_0_0_12"/>
<dbReference type="Pfam" id="PF06074">
    <property type="entry name" value="Portal_Mu"/>
    <property type="match status" value="1"/>
</dbReference>
<dbReference type="EMBL" id="HE793032">
    <property type="protein sequence ID" value="CCG57991.1"/>
    <property type="molecule type" value="Genomic_DNA"/>
</dbReference>
<protein>
    <submittedName>
        <fullName evidence="1">Unclassified</fullName>
    </submittedName>
</protein>
<gene>
    <name evidence="1" type="ORF">WESB_2529</name>
</gene>
<dbReference type="PATRIC" id="fig|1161918.5.peg.2091"/>
<dbReference type="RefSeq" id="WP_014934042.1">
    <property type="nucleotide sequence ID" value="NC_018604.1"/>
</dbReference>
<dbReference type="InterPro" id="IPR009279">
    <property type="entry name" value="Portal_Mu"/>
</dbReference>
<name>K0JN28_BRAPL</name>